<protein>
    <submittedName>
        <fullName evidence="1">DUF2989 domain-containing protein</fullName>
    </submittedName>
</protein>
<organism evidence="1 2">
    <name type="scientific">Shewanella avicenniae</name>
    <dbReference type="NCBI Taxonomy" id="2814294"/>
    <lineage>
        <taxon>Bacteria</taxon>
        <taxon>Pseudomonadati</taxon>
        <taxon>Pseudomonadota</taxon>
        <taxon>Gammaproteobacteria</taxon>
        <taxon>Alteromonadales</taxon>
        <taxon>Shewanellaceae</taxon>
        <taxon>Shewanella</taxon>
    </lineage>
</organism>
<sequence length="281" mass="31998">MTRFFVIITSFCFISLLEGCDRLTPTEKICKNNPEICEDLHTDGWCRTERATLVSNRLVVKEAADKPDDKQLYDLIVSLEGYNKCMWRASGVQHINNPERTDVRARAYALSAQSLTELQDSVRDAKTPYLSYYRWTRLGDENALYRLIEAETEHPIQDATILAALAAHYLEFNAPKSLQLYLRALSLDDDAAFKADWLLGMARGFALLNKPEQQYLLEKTNLVLTERQANEQQLEAVVGGHHAVVKQLNEQAEAFAEVLKDNEFSKSVWPKRLAADIQTSQ</sequence>
<reference evidence="1 2" key="1">
    <citation type="submission" date="2021-03" db="EMBL/GenBank/DDBJ databases">
        <title>Novel species identification of genus Shewanella.</title>
        <authorList>
            <person name="Liu G."/>
            <person name="Zhang Q."/>
        </authorList>
    </citation>
    <scope>NUCLEOTIDE SEQUENCE [LARGE SCALE GENOMIC DNA]</scope>
    <source>
        <strain evidence="1 2">FJAT-51800</strain>
    </source>
</reference>
<accession>A0ABX7QWQ2</accession>
<evidence type="ECO:0000313" key="1">
    <source>
        <dbReference type="EMBL" id="QSX35325.1"/>
    </source>
</evidence>
<keyword evidence="2" id="KW-1185">Reference proteome</keyword>
<dbReference type="Proteomes" id="UP000662770">
    <property type="component" value="Chromosome"/>
</dbReference>
<dbReference type="InterPro" id="IPR021372">
    <property type="entry name" value="DUF2989"/>
</dbReference>
<name>A0ABX7QWQ2_9GAMM</name>
<dbReference type="Pfam" id="PF11207">
    <property type="entry name" value="DUF2989"/>
    <property type="match status" value="1"/>
</dbReference>
<gene>
    <name evidence="1" type="ORF">JYB87_09105</name>
</gene>
<dbReference type="EMBL" id="CP071503">
    <property type="protein sequence ID" value="QSX35325.1"/>
    <property type="molecule type" value="Genomic_DNA"/>
</dbReference>
<dbReference type="RefSeq" id="WP_207356519.1">
    <property type="nucleotide sequence ID" value="NZ_CP071503.1"/>
</dbReference>
<proteinExistence type="predicted"/>
<evidence type="ECO:0000313" key="2">
    <source>
        <dbReference type="Proteomes" id="UP000662770"/>
    </source>
</evidence>